<comment type="caution">
    <text evidence="2">The sequence shown here is derived from an EMBL/GenBank/DDBJ whole genome shotgun (WGS) entry which is preliminary data.</text>
</comment>
<dbReference type="CDD" id="cd21885">
    <property type="entry name" value="SARAH_RASSF1-like"/>
    <property type="match status" value="1"/>
</dbReference>
<evidence type="ECO:0000313" key="3">
    <source>
        <dbReference type="Proteomes" id="UP000784294"/>
    </source>
</evidence>
<name>A0A448XM52_9PLAT</name>
<dbReference type="Pfam" id="PF16517">
    <property type="entry name" value="Nore1-SARAH"/>
    <property type="match status" value="1"/>
</dbReference>
<protein>
    <recommendedName>
        <fullName evidence="1">SARAH domain-containing protein</fullName>
    </recommendedName>
</protein>
<accession>A0A448XM52</accession>
<dbReference type="InterPro" id="IPR011524">
    <property type="entry name" value="SARAH_dom"/>
</dbReference>
<dbReference type="OrthoDB" id="74314at2759"/>
<proteinExistence type="predicted"/>
<dbReference type="Gene3D" id="1.20.5.110">
    <property type="match status" value="1"/>
</dbReference>
<evidence type="ECO:0000259" key="1">
    <source>
        <dbReference type="Pfam" id="PF16517"/>
    </source>
</evidence>
<gene>
    <name evidence="2" type="ORF">PXEA_LOCUS33425</name>
</gene>
<keyword evidence="3" id="KW-1185">Reference proteome</keyword>
<dbReference type="AlphaFoldDB" id="A0A448XM52"/>
<reference evidence="2" key="1">
    <citation type="submission" date="2018-11" db="EMBL/GenBank/DDBJ databases">
        <authorList>
            <consortium name="Pathogen Informatics"/>
        </authorList>
    </citation>
    <scope>NUCLEOTIDE SEQUENCE</scope>
</reference>
<evidence type="ECO:0000313" key="2">
    <source>
        <dbReference type="EMBL" id="VEL39985.1"/>
    </source>
</evidence>
<dbReference type="GO" id="GO:0007165">
    <property type="term" value="P:signal transduction"/>
    <property type="evidence" value="ECO:0007669"/>
    <property type="project" value="InterPro"/>
</dbReference>
<dbReference type="EMBL" id="CAAALY010263233">
    <property type="protein sequence ID" value="VEL39985.1"/>
    <property type="molecule type" value="Genomic_DNA"/>
</dbReference>
<dbReference type="Proteomes" id="UP000784294">
    <property type="component" value="Unassembled WGS sequence"/>
</dbReference>
<feature type="domain" description="SARAH" evidence="1">
    <location>
        <begin position="3"/>
        <end position="34"/>
    </location>
</feature>
<sequence length="197" mass="20816">MTNFLRILDKEEAEYRNAIFYQYGLLRHKLEQRMAELAVAGLAPGRASQVRISDVPFIGEAGGLALYSSAGLAADPLDLPLEVVGRAGACAGACAGVGVGGGCGGGDDGRGRCYAYPQYGGQPLAQTPPETPIPARNKQSRSPHLLPAPTDCRCCFMVPPAEVPLPQQQRMSRGVLTPYEIHRAHSRGRSGSPTASV</sequence>
<organism evidence="2 3">
    <name type="scientific">Protopolystoma xenopodis</name>
    <dbReference type="NCBI Taxonomy" id="117903"/>
    <lineage>
        <taxon>Eukaryota</taxon>
        <taxon>Metazoa</taxon>
        <taxon>Spiralia</taxon>
        <taxon>Lophotrochozoa</taxon>
        <taxon>Platyhelminthes</taxon>
        <taxon>Monogenea</taxon>
        <taxon>Polyopisthocotylea</taxon>
        <taxon>Polystomatidea</taxon>
        <taxon>Polystomatidae</taxon>
        <taxon>Protopolystoma</taxon>
    </lineage>
</organism>